<comment type="caution">
    <text evidence="2">The sequence shown here is derived from an EMBL/GenBank/DDBJ whole genome shotgun (WGS) entry which is preliminary data.</text>
</comment>
<dbReference type="Pfam" id="PF22936">
    <property type="entry name" value="Pol_BBD"/>
    <property type="match status" value="1"/>
</dbReference>
<protein>
    <recommendedName>
        <fullName evidence="1">Retrovirus-related Pol polyprotein from transposon TNT 1-94-like beta-barrel domain-containing protein</fullName>
    </recommendedName>
</protein>
<dbReference type="AlphaFoldDB" id="A0A445H612"/>
<evidence type="ECO:0000313" key="3">
    <source>
        <dbReference type="Proteomes" id="UP000289340"/>
    </source>
</evidence>
<organism evidence="2 3">
    <name type="scientific">Glycine soja</name>
    <name type="common">Wild soybean</name>
    <dbReference type="NCBI Taxonomy" id="3848"/>
    <lineage>
        <taxon>Eukaryota</taxon>
        <taxon>Viridiplantae</taxon>
        <taxon>Streptophyta</taxon>
        <taxon>Embryophyta</taxon>
        <taxon>Tracheophyta</taxon>
        <taxon>Spermatophyta</taxon>
        <taxon>Magnoliopsida</taxon>
        <taxon>eudicotyledons</taxon>
        <taxon>Gunneridae</taxon>
        <taxon>Pentapetalae</taxon>
        <taxon>rosids</taxon>
        <taxon>fabids</taxon>
        <taxon>Fabales</taxon>
        <taxon>Fabaceae</taxon>
        <taxon>Papilionoideae</taxon>
        <taxon>50 kb inversion clade</taxon>
        <taxon>NPAAA clade</taxon>
        <taxon>indigoferoid/millettioid clade</taxon>
        <taxon>Phaseoleae</taxon>
        <taxon>Glycine</taxon>
        <taxon>Glycine subgen. Soja</taxon>
    </lineage>
</organism>
<dbReference type="PANTHER" id="PTHR47592:SF27">
    <property type="entry name" value="OS08G0421700 PROTEIN"/>
    <property type="match status" value="1"/>
</dbReference>
<proteinExistence type="predicted"/>
<evidence type="ECO:0000259" key="1">
    <source>
        <dbReference type="Pfam" id="PF22936"/>
    </source>
</evidence>
<dbReference type="PANTHER" id="PTHR47592">
    <property type="entry name" value="PBF68 PROTEIN"/>
    <property type="match status" value="1"/>
</dbReference>
<dbReference type="EMBL" id="QZWG01000014">
    <property type="protein sequence ID" value="RZB69108.1"/>
    <property type="molecule type" value="Genomic_DNA"/>
</dbReference>
<name>A0A445H612_GLYSO</name>
<keyword evidence="3" id="KW-1185">Reference proteome</keyword>
<reference evidence="2 3" key="1">
    <citation type="submission" date="2018-09" db="EMBL/GenBank/DDBJ databases">
        <title>A high-quality reference genome of wild soybean provides a powerful tool to mine soybean genomes.</title>
        <authorList>
            <person name="Xie M."/>
            <person name="Chung C.Y.L."/>
            <person name="Li M.-W."/>
            <person name="Wong F.-L."/>
            <person name="Chan T.-F."/>
            <person name="Lam H.-M."/>
        </authorList>
    </citation>
    <scope>NUCLEOTIDE SEQUENCE [LARGE SCALE GENOMIC DNA]</scope>
    <source>
        <strain evidence="3">cv. W05</strain>
        <tissue evidence="2">Hypocotyl of etiolated seedlings</tissue>
    </source>
</reference>
<feature type="domain" description="Retrovirus-related Pol polyprotein from transposon TNT 1-94-like beta-barrel" evidence="1">
    <location>
        <begin position="278"/>
        <end position="332"/>
    </location>
</feature>
<dbReference type="InterPro" id="IPR054722">
    <property type="entry name" value="PolX-like_BBD"/>
</dbReference>
<sequence>MPGILSRLNATIYCRIREAITRQQGVPTSLYRSSALPLCSLTSSHTLHTKSMITASHSNAMLGDVYAYGLISGRGSVRDFTKPAVGCLRGSVNLRRLQPLYGPLSFGCSTFDANRRIRDSSLLHGSWLKNFSASSSACYSAGAAHAVSFDGSPPDEQLANSSFSPDPWLLIWFQTKVALLEPVKPLHGVPIQISELSLLLQSFKLMFEKVDRTSLNISAFALTTKKPKSVAPTKELDHWNQANKEAKEIWESLVLKYTIESVLRQFFIIDNYYHWTMIEDKDIKVLINKTPPVIGKGKVLLKLIYGKTLALSDVLHVPAVRVNLVSIALLGKVGGESVL</sequence>
<gene>
    <name evidence="2" type="ORF">D0Y65_038746</name>
</gene>
<evidence type="ECO:0000313" key="2">
    <source>
        <dbReference type="EMBL" id="RZB69108.1"/>
    </source>
</evidence>
<dbReference type="Proteomes" id="UP000289340">
    <property type="component" value="Chromosome 14"/>
</dbReference>
<accession>A0A445H612</accession>